<dbReference type="GO" id="GO:0004527">
    <property type="term" value="F:exonuclease activity"/>
    <property type="evidence" value="ECO:0007669"/>
    <property type="project" value="UniProtKB-KW"/>
</dbReference>
<evidence type="ECO:0000313" key="11">
    <source>
        <dbReference type="Proteomes" id="UP001597383"/>
    </source>
</evidence>
<feature type="domain" description="DDH" evidence="6">
    <location>
        <begin position="82"/>
        <end position="225"/>
    </location>
</feature>
<evidence type="ECO:0000259" key="7">
    <source>
        <dbReference type="Pfam" id="PF02272"/>
    </source>
</evidence>
<evidence type="ECO:0000313" key="10">
    <source>
        <dbReference type="EMBL" id="MFD2046191.1"/>
    </source>
</evidence>
<dbReference type="InterPro" id="IPR051673">
    <property type="entry name" value="SSDNA_exonuclease_RecJ"/>
</dbReference>
<evidence type="ECO:0000259" key="6">
    <source>
        <dbReference type="Pfam" id="PF01368"/>
    </source>
</evidence>
<dbReference type="SUPFAM" id="SSF64182">
    <property type="entry name" value="DHH phosphoesterases"/>
    <property type="match status" value="1"/>
</dbReference>
<dbReference type="RefSeq" id="WP_377556860.1">
    <property type="nucleotide sequence ID" value="NZ_JBHUHQ010000021.1"/>
</dbReference>
<evidence type="ECO:0000256" key="3">
    <source>
        <dbReference type="ARBA" id="ARBA00022722"/>
    </source>
</evidence>
<dbReference type="Gene3D" id="3.90.1640.30">
    <property type="match status" value="1"/>
</dbReference>
<feature type="domain" description="Single-stranded-DNA-specific exonuclease RecJ C-terminal" evidence="8">
    <location>
        <begin position="562"/>
        <end position="760"/>
    </location>
</feature>
<dbReference type="Proteomes" id="UP001597383">
    <property type="component" value="Unassembled WGS sequence"/>
</dbReference>
<dbReference type="EMBL" id="JBHUHQ010000021">
    <property type="protein sequence ID" value="MFD2046191.1"/>
    <property type="molecule type" value="Genomic_DNA"/>
</dbReference>
<proteinExistence type="inferred from homology"/>
<dbReference type="Gene3D" id="3.10.310.30">
    <property type="match status" value="1"/>
</dbReference>
<keyword evidence="11" id="KW-1185">Reference proteome</keyword>
<sequence>MLQSKSNWKFNMLPENMTQWMDDSSNLSPVMKELLIQRGISTAQEAQDFLSPKLENLNDPIGFQSIDKACTRVHTAIEQNEKILVYGDYDADGVSSTTVLLKALQELGANCDYYIPNRFTEGYGPNEEAFKHASEEGYSVIITVDTGIASVHEAEVAKQLGMDLIITDHHEPQEELPDAYAIIHPKCSPDYPFKELAGVGVAFKFSQHLLGYFPDHLLDLVAIGTIADLVPLVRENRILTFYGLKKLAITKRFGLQALMKQCKIEGKINEQDIGFLIGPRLNAVGRLQDADLAVQLLMTDDVEEAEHLAEVVNELNQERQRIVASIVKEAEKMVSDQTEQSVIIVAKAGWNEGVLGIVASRLVKKYDRPAIVLAINEEKQTAKGSARSIPAFDLFQNCMKIRPLFTHFGGHAQAAGMTLPLSNVLEIQAELNALIQEQLTSDDFKQVIEISKTICIPEINEELITEIDQLAPFGMANPKPIFHLNAIPSEIRQLGNMKNHLKVLFNEKDKKIEGIGFSMGELFHNITPKTPISIVGELGINEWNGIKKPQLIIQDLKIEEWQLFDHRGKKQFDISPYFHPQEQHVVISNQEIESESGYPGNVCRISYDTPLDTIARAETLYIYELPDNLQQLQDIINQVQPVNIHVCLYVENSLYLSSIPSREDFKWFYAMVWKKKQIDLNKELQMIMDAKGWKKDHVIFISKVFFELEFVKIENGVIQLNTSPVKKDLQESRIYQERMNKAHIEKTLYYSTYQELIDWFRATINYMDREGLKEEITHGL</sequence>
<gene>
    <name evidence="10" type="primary">recJ</name>
    <name evidence="10" type="ORF">ACFSJF_18105</name>
</gene>
<dbReference type="InterPro" id="IPR018779">
    <property type="entry name" value="RecJ_C"/>
</dbReference>
<evidence type="ECO:0000259" key="8">
    <source>
        <dbReference type="Pfam" id="PF10141"/>
    </source>
</evidence>
<evidence type="ECO:0000256" key="5">
    <source>
        <dbReference type="ARBA" id="ARBA00022839"/>
    </source>
</evidence>
<reference evidence="11" key="1">
    <citation type="journal article" date="2019" name="Int. J. Syst. Evol. Microbiol.">
        <title>The Global Catalogue of Microorganisms (GCM) 10K type strain sequencing project: providing services to taxonomists for standard genome sequencing and annotation.</title>
        <authorList>
            <consortium name="The Broad Institute Genomics Platform"/>
            <consortium name="The Broad Institute Genome Sequencing Center for Infectious Disease"/>
            <person name="Wu L."/>
            <person name="Ma J."/>
        </authorList>
    </citation>
    <scope>NUCLEOTIDE SEQUENCE [LARGE SCALE GENOMIC DNA]</scope>
    <source>
        <strain evidence="11">R28</strain>
    </source>
</reference>
<dbReference type="Pfam" id="PF01368">
    <property type="entry name" value="DHH"/>
    <property type="match status" value="1"/>
</dbReference>
<organism evidence="10 11">
    <name type="scientific">Ornithinibacillus salinisoli</name>
    <dbReference type="NCBI Taxonomy" id="1848459"/>
    <lineage>
        <taxon>Bacteria</taxon>
        <taxon>Bacillati</taxon>
        <taxon>Bacillota</taxon>
        <taxon>Bacilli</taxon>
        <taxon>Bacillales</taxon>
        <taxon>Bacillaceae</taxon>
        <taxon>Ornithinibacillus</taxon>
    </lineage>
</organism>
<dbReference type="InterPro" id="IPR001667">
    <property type="entry name" value="DDH_dom"/>
</dbReference>
<accession>A0ABW4W4Q2</accession>
<dbReference type="InterPro" id="IPR041122">
    <property type="entry name" value="RecJ_OB"/>
</dbReference>
<dbReference type="NCBIfam" id="TIGR00644">
    <property type="entry name" value="recJ"/>
    <property type="match status" value="1"/>
</dbReference>
<dbReference type="InterPro" id="IPR038763">
    <property type="entry name" value="DHH_sf"/>
</dbReference>
<feature type="domain" description="RecJ OB" evidence="9">
    <location>
        <begin position="456"/>
        <end position="555"/>
    </location>
</feature>
<dbReference type="PANTHER" id="PTHR30255">
    <property type="entry name" value="SINGLE-STRANDED-DNA-SPECIFIC EXONUCLEASE RECJ"/>
    <property type="match status" value="1"/>
</dbReference>
<feature type="domain" description="DHHA1" evidence="7">
    <location>
        <begin position="341"/>
        <end position="437"/>
    </location>
</feature>
<dbReference type="InterPro" id="IPR004610">
    <property type="entry name" value="RecJ"/>
</dbReference>
<dbReference type="Pfam" id="PF17768">
    <property type="entry name" value="RecJ_OB"/>
    <property type="match status" value="1"/>
</dbReference>
<dbReference type="Pfam" id="PF10141">
    <property type="entry name" value="ssDNA-exonuc_C"/>
    <property type="match status" value="1"/>
</dbReference>
<dbReference type="Pfam" id="PF02272">
    <property type="entry name" value="DHHA1"/>
    <property type="match status" value="1"/>
</dbReference>
<dbReference type="PANTHER" id="PTHR30255:SF2">
    <property type="entry name" value="SINGLE-STRANDED-DNA-SPECIFIC EXONUCLEASE RECJ"/>
    <property type="match status" value="1"/>
</dbReference>
<keyword evidence="3" id="KW-0540">Nuclease</keyword>
<evidence type="ECO:0000259" key="9">
    <source>
        <dbReference type="Pfam" id="PF17768"/>
    </source>
</evidence>
<protein>
    <recommendedName>
        <fullName evidence="2">Single-stranded-DNA-specific exonuclease RecJ</fullName>
    </recommendedName>
</protein>
<evidence type="ECO:0000256" key="4">
    <source>
        <dbReference type="ARBA" id="ARBA00022801"/>
    </source>
</evidence>
<evidence type="ECO:0000256" key="1">
    <source>
        <dbReference type="ARBA" id="ARBA00005915"/>
    </source>
</evidence>
<comment type="caution">
    <text evidence="10">The sequence shown here is derived from an EMBL/GenBank/DDBJ whole genome shotgun (WGS) entry which is preliminary data.</text>
</comment>
<keyword evidence="4" id="KW-0378">Hydrolase</keyword>
<comment type="similarity">
    <text evidence="1">Belongs to the RecJ family.</text>
</comment>
<keyword evidence="5 10" id="KW-0269">Exonuclease</keyword>
<dbReference type="InterPro" id="IPR003156">
    <property type="entry name" value="DHHA1_dom"/>
</dbReference>
<evidence type="ECO:0000256" key="2">
    <source>
        <dbReference type="ARBA" id="ARBA00019841"/>
    </source>
</evidence>
<name>A0ABW4W4Q2_9BACI</name>